<dbReference type="AlphaFoldDB" id="A0A1M4YYJ8"/>
<dbReference type="RefSeq" id="WP_073000767.1">
    <property type="nucleotide sequence ID" value="NZ_FQUM01000003.1"/>
</dbReference>
<dbReference type="SUPFAM" id="SSF144091">
    <property type="entry name" value="Rhomboid-like"/>
    <property type="match status" value="1"/>
</dbReference>
<name>A0A1M4YYJ8_9BACT</name>
<evidence type="ECO:0000256" key="2">
    <source>
        <dbReference type="ARBA" id="ARBA00022692"/>
    </source>
</evidence>
<feature type="transmembrane region" description="Helical" evidence="5">
    <location>
        <begin position="243"/>
        <end position="262"/>
    </location>
</feature>
<proteinExistence type="predicted"/>
<feature type="transmembrane region" description="Helical" evidence="5">
    <location>
        <begin position="93"/>
        <end position="114"/>
    </location>
</feature>
<dbReference type="Pfam" id="PF01694">
    <property type="entry name" value="Rhomboid"/>
    <property type="match status" value="2"/>
</dbReference>
<evidence type="ECO:0000313" key="7">
    <source>
        <dbReference type="EMBL" id="SHF10899.1"/>
    </source>
</evidence>
<dbReference type="InterPro" id="IPR050925">
    <property type="entry name" value="Rhomboid_protease_S54"/>
</dbReference>
<feature type="domain" description="Peptidase S54 rhomboid" evidence="6">
    <location>
        <begin position="53"/>
        <end position="112"/>
    </location>
</feature>
<accession>A0A1M4YYJ8</accession>
<dbReference type="PANTHER" id="PTHR43731">
    <property type="entry name" value="RHOMBOID PROTEASE"/>
    <property type="match status" value="1"/>
</dbReference>
<dbReference type="GO" id="GO:0016020">
    <property type="term" value="C:membrane"/>
    <property type="evidence" value="ECO:0007669"/>
    <property type="project" value="UniProtKB-SubCell"/>
</dbReference>
<keyword evidence="3 5" id="KW-1133">Transmembrane helix</keyword>
<evidence type="ECO:0000256" key="1">
    <source>
        <dbReference type="ARBA" id="ARBA00004141"/>
    </source>
</evidence>
<evidence type="ECO:0000313" key="8">
    <source>
        <dbReference type="Proteomes" id="UP000184164"/>
    </source>
</evidence>
<feature type="transmembrane region" description="Helical" evidence="5">
    <location>
        <begin position="17"/>
        <end position="36"/>
    </location>
</feature>
<dbReference type="Gene3D" id="1.20.1540.10">
    <property type="entry name" value="Rhomboid-like"/>
    <property type="match status" value="1"/>
</dbReference>
<keyword evidence="2 5" id="KW-0812">Transmembrane</keyword>
<evidence type="ECO:0000256" key="3">
    <source>
        <dbReference type="ARBA" id="ARBA00022989"/>
    </source>
</evidence>
<dbReference type="InterPro" id="IPR022764">
    <property type="entry name" value="Peptidase_S54_rhomboid_dom"/>
</dbReference>
<reference evidence="7 8" key="1">
    <citation type="submission" date="2016-11" db="EMBL/GenBank/DDBJ databases">
        <authorList>
            <person name="Jaros S."/>
            <person name="Januszkiewicz K."/>
            <person name="Wedrychowicz H."/>
        </authorList>
    </citation>
    <scope>NUCLEOTIDE SEQUENCE [LARGE SCALE GENOMIC DNA]</scope>
    <source>
        <strain evidence="7 8">DSM 26910</strain>
    </source>
</reference>
<protein>
    <submittedName>
        <fullName evidence="7">Rhomboid family protein</fullName>
    </submittedName>
</protein>
<dbReference type="PANTHER" id="PTHR43731:SF26">
    <property type="entry name" value="RHOMBOID-LIKE PROTEIN 10, CHLOROPLASTIC"/>
    <property type="match status" value="1"/>
</dbReference>
<dbReference type="STRING" id="1484053.SAMN05444274_103518"/>
<feature type="transmembrane region" description="Helical" evidence="5">
    <location>
        <begin position="57"/>
        <end position="81"/>
    </location>
</feature>
<evidence type="ECO:0000256" key="4">
    <source>
        <dbReference type="ARBA" id="ARBA00023136"/>
    </source>
</evidence>
<feature type="transmembrane region" description="Helical" evidence="5">
    <location>
        <begin position="184"/>
        <end position="204"/>
    </location>
</feature>
<sequence length="270" mass="30566">MNYRPVMNQIPPVVKNLIIINVLLLFATWVLGGRGIDLVEYLGMHYPGSDKFMLHQIITHMFMHGGITHLFFNMFALWMFGRVLESVWGSQRFLVYYFVTGLGAVALHTFVNYLEISSMQHTIEAFRNTPSPEILDQFVSKHLSNASVQVRDFINTWYGDVANTAYANEGMKLMDRILQMKMDIPTVGASGAVFGVLLAFGVLFPNTQLMLLFPPIPIKAKYFVIGYGAIELYLGLAQPGSNVAHFAHLGGMLFGYLLIKYWNKSTKNFY</sequence>
<dbReference type="Proteomes" id="UP000184164">
    <property type="component" value="Unassembled WGS sequence"/>
</dbReference>
<dbReference type="InterPro" id="IPR035952">
    <property type="entry name" value="Rhomboid-like_sf"/>
</dbReference>
<feature type="domain" description="Peptidase S54 rhomboid" evidence="6">
    <location>
        <begin position="178"/>
        <end position="259"/>
    </location>
</feature>
<keyword evidence="4 5" id="KW-0472">Membrane</keyword>
<evidence type="ECO:0000256" key="5">
    <source>
        <dbReference type="SAM" id="Phobius"/>
    </source>
</evidence>
<dbReference type="EMBL" id="FQUM01000003">
    <property type="protein sequence ID" value="SHF10899.1"/>
    <property type="molecule type" value="Genomic_DNA"/>
</dbReference>
<gene>
    <name evidence="7" type="ORF">SAMN05444274_103518</name>
</gene>
<comment type="subcellular location">
    <subcellularLocation>
        <location evidence="1">Membrane</location>
        <topology evidence="1">Multi-pass membrane protein</topology>
    </subcellularLocation>
</comment>
<dbReference type="GO" id="GO:0004252">
    <property type="term" value="F:serine-type endopeptidase activity"/>
    <property type="evidence" value="ECO:0007669"/>
    <property type="project" value="InterPro"/>
</dbReference>
<evidence type="ECO:0000259" key="6">
    <source>
        <dbReference type="Pfam" id="PF01694"/>
    </source>
</evidence>
<organism evidence="7 8">
    <name type="scientific">Mariniphaga anaerophila</name>
    <dbReference type="NCBI Taxonomy" id="1484053"/>
    <lineage>
        <taxon>Bacteria</taxon>
        <taxon>Pseudomonadati</taxon>
        <taxon>Bacteroidota</taxon>
        <taxon>Bacteroidia</taxon>
        <taxon>Marinilabiliales</taxon>
        <taxon>Prolixibacteraceae</taxon>
        <taxon>Mariniphaga</taxon>
    </lineage>
</organism>
<dbReference type="OrthoDB" id="9807874at2"/>
<keyword evidence="8" id="KW-1185">Reference proteome</keyword>